<feature type="transmembrane region" description="Helical" evidence="1">
    <location>
        <begin position="7"/>
        <end position="26"/>
    </location>
</feature>
<evidence type="ECO:0000313" key="2">
    <source>
        <dbReference type="EMBL" id="KGM88716.1"/>
    </source>
</evidence>
<dbReference type="EMBL" id="AONH01000007">
    <property type="protein sequence ID" value="KGM88716.1"/>
    <property type="molecule type" value="Genomic_DNA"/>
</dbReference>
<evidence type="ECO:0000313" key="3">
    <source>
        <dbReference type="Proteomes" id="UP000030021"/>
    </source>
</evidence>
<reference evidence="2 3" key="1">
    <citation type="submission" date="2013-01" db="EMBL/GenBank/DDBJ databases">
        <authorList>
            <person name="Fiebig A."/>
            <person name="Goeker M."/>
            <person name="Klenk H.-P.P."/>
        </authorList>
    </citation>
    <scope>NUCLEOTIDE SEQUENCE [LARGE SCALE GENOMIC DNA]</scope>
    <source>
        <strain evidence="2 3">DSM 17069</strain>
    </source>
</reference>
<dbReference type="Proteomes" id="UP000030021">
    <property type="component" value="Unassembled WGS sequence"/>
</dbReference>
<feature type="transmembrane region" description="Helical" evidence="1">
    <location>
        <begin position="32"/>
        <end position="52"/>
    </location>
</feature>
<keyword evidence="1" id="KW-0812">Transmembrane</keyword>
<dbReference type="AlphaFoldDB" id="A0A0A0HP37"/>
<name>A0A0A0HP37_9RHOB</name>
<sequence length="66" mass="7454">MVIFLWFFRRALFPLLVFFLCLVFLATVTNGILAGLASALVFGAPIVVILLVSHGQIRKILDYWTK</sequence>
<proteinExistence type="predicted"/>
<keyword evidence="1" id="KW-1133">Transmembrane helix</keyword>
<evidence type="ECO:0000256" key="1">
    <source>
        <dbReference type="SAM" id="Phobius"/>
    </source>
</evidence>
<keyword evidence="1" id="KW-0472">Membrane</keyword>
<dbReference type="HOGENOM" id="CLU_2828541_0_0_5"/>
<accession>A0A0A0HP37</accession>
<protein>
    <submittedName>
        <fullName evidence="2">Uncharacterized protein</fullName>
    </submittedName>
</protein>
<organism evidence="2 3">
    <name type="scientific">Roseovarius mucosus DSM 17069</name>
    <dbReference type="NCBI Taxonomy" id="1288298"/>
    <lineage>
        <taxon>Bacteria</taxon>
        <taxon>Pseudomonadati</taxon>
        <taxon>Pseudomonadota</taxon>
        <taxon>Alphaproteobacteria</taxon>
        <taxon>Rhodobacterales</taxon>
        <taxon>Roseobacteraceae</taxon>
        <taxon>Roseovarius</taxon>
    </lineage>
</organism>
<comment type="caution">
    <text evidence="2">The sequence shown here is derived from an EMBL/GenBank/DDBJ whole genome shotgun (WGS) entry which is preliminary data.</text>
</comment>
<gene>
    <name evidence="2" type="ORF">rosmuc_01553</name>
</gene>